<feature type="transmembrane region" description="Helical" evidence="7">
    <location>
        <begin position="184"/>
        <end position="209"/>
    </location>
</feature>
<feature type="transmembrane region" description="Helical" evidence="7">
    <location>
        <begin position="144"/>
        <end position="163"/>
    </location>
</feature>
<dbReference type="CDD" id="cd06261">
    <property type="entry name" value="TM_PBP2"/>
    <property type="match status" value="1"/>
</dbReference>
<evidence type="ECO:0000256" key="2">
    <source>
        <dbReference type="ARBA" id="ARBA00022448"/>
    </source>
</evidence>
<dbReference type="RefSeq" id="WP_212967468.1">
    <property type="nucleotide sequence ID" value="NZ_BORB01000060.1"/>
</dbReference>
<evidence type="ECO:0000313" key="9">
    <source>
        <dbReference type="EMBL" id="GIN59767.1"/>
    </source>
</evidence>
<organism evidence="9 10">
    <name type="scientific">Lederbergia ruris</name>
    <dbReference type="NCBI Taxonomy" id="217495"/>
    <lineage>
        <taxon>Bacteria</taxon>
        <taxon>Bacillati</taxon>
        <taxon>Bacillota</taxon>
        <taxon>Bacilli</taxon>
        <taxon>Bacillales</taxon>
        <taxon>Bacillaceae</taxon>
        <taxon>Lederbergia</taxon>
    </lineage>
</organism>
<evidence type="ECO:0000256" key="4">
    <source>
        <dbReference type="ARBA" id="ARBA00022692"/>
    </source>
</evidence>
<dbReference type="EMBL" id="BORB01000060">
    <property type="protein sequence ID" value="GIN59767.1"/>
    <property type="molecule type" value="Genomic_DNA"/>
</dbReference>
<name>A0ABQ4KPF4_9BACI</name>
<reference evidence="9 10" key="1">
    <citation type="submission" date="2021-03" db="EMBL/GenBank/DDBJ databases">
        <title>Antimicrobial resistance genes in bacteria isolated from Japanese honey, and their potential for conferring macrolide and lincosamide resistance in the American foulbrood pathogen Paenibacillus larvae.</title>
        <authorList>
            <person name="Okamoto M."/>
            <person name="Kumagai M."/>
            <person name="Kanamori H."/>
            <person name="Takamatsu D."/>
        </authorList>
    </citation>
    <scope>NUCLEOTIDE SEQUENCE [LARGE SCALE GENOMIC DNA]</scope>
    <source>
        <strain evidence="9 10">J8TS2</strain>
    </source>
</reference>
<protein>
    <submittedName>
        <fullName evidence="9">Permease</fullName>
    </submittedName>
</protein>
<keyword evidence="5 7" id="KW-1133">Transmembrane helix</keyword>
<dbReference type="PROSITE" id="PS50928">
    <property type="entry name" value="ABC_TM1"/>
    <property type="match status" value="1"/>
</dbReference>
<accession>A0ABQ4KPF4</accession>
<evidence type="ECO:0000256" key="1">
    <source>
        <dbReference type="ARBA" id="ARBA00004651"/>
    </source>
</evidence>
<feature type="transmembrane region" description="Helical" evidence="7">
    <location>
        <begin position="12"/>
        <end position="32"/>
    </location>
</feature>
<evidence type="ECO:0000256" key="3">
    <source>
        <dbReference type="ARBA" id="ARBA00022475"/>
    </source>
</evidence>
<keyword evidence="6 7" id="KW-0472">Membrane</keyword>
<dbReference type="PANTHER" id="PTHR43744:SF12">
    <property type="entry name" value="ABC TRANSPORTER PERMEASE PROTEIN MG189-RELATED"/>
    <property type="match status" value="1"/>
</dbReference>
<comment type="caution">
    <text evidence="9">The sequence shown here is derived from an EMBL/GenBank/DDBJ whole genome shotgun (WGS) entry which is preliminary data.</text>
</comment>
<evidence type="ECO:0000256" key="7">
    <source>
        <dbReference type="RuleBase" id="RU363032"/>
    </source>
</evidence>
<gene>
    <name evidence="9" type="ORF">J8TS2_40860</name>
</gene>
<dbReference type="PANTHER" id="PTHR43744">
    <property type="entry name" value="ABC TRANSPORTER PERMEASE PROTEIN MG189-RELATED-RELATED"/>
    <property type="match status" value="1"/>
</dbReference>
<keyword evidence="3" id="KW-1003">Cell membrane</keyword>
<keyword evidence="2 7" id="KW-0813">Transport</keyword>
<dbReference type="InterPro" id="IPR000515">
    <property type="entry name" value="MetI-like"/>
</dbReference>
<dbReference type="Gene3D" id="1.10.3720.10">
    <property type="entry name" value="MetI-like"/>
    <property type="match status" value="1"/>
</dbReference>
<comment type="subcellular location">
    <subcellularLocation>
        <location evidence="1 7">Cell membrane</location>
        <topology evidence="1 7">Multi-pass membrane protein</topology>
    </subcellularLocation>
</comment>
<dbReference type="InterPro" id="IPR035906">
    <property type="entry name" value="MetI-like_sf"/>
</dbReference>
<evidence type="ECO:0000259" key="8">
    <source>
        <dbReference type="PROSITE" id="PS50928"/>
    </source>
</evidence>
<dbReference type="SUPFAM" id="SSF161098">
    <property type="entry name" value="MetI-like"/>
    <property type="match status" value="1"/>
</dbReference>
<dbReference type="Pfam" id="PF00528">
    <property type="entry name" value="BPD_transp_1"/>
    <property type="match status" value="1"/>
</dbReference>
<evidence type="ECO:0000256" key="6">
    <source>
        <dbReference type="ARBA" id="ARBA00023136"/>
    </source>
</evidence>
<dbReference type="Proteomes" id="UP000679950">
    <property type="component" value="Unassembled WGS sequence"/>
</dbReference>
<comment type="similarity">
    <text evidence="7">Belongs to the binding-protein-dependent transport system permease family.</text>
</comment>
<keyword evidence="10" id="KW-1185">Reference proteome</keyword>
<feature type="transmembrane region" description="Helical" evidence="7">
    <location>
        <begin position="76"/>
        <end position="97"/>
    </location>
</feature>
<feature type="transmembrane region" description="Helical" evidence="7">
    <location>
        <begin position="244"/>
        <end position="265"/>
    </location>
</feature>
<proteinExistence type="inferred from homology"/>
<evidence type="ECO:0000256" key="5">
    <source>
        <dbReference type="ARBA" id="ARBA00022989"/>
    </source>
</evidence>
<evidence type="ECO:0000313" key="10">
    <source>
        <dbReference type="Proteomes" id="UP000679950"/>
    </source>
</evidence>
<sequence length="278" mass="31145">MGTLRKSNSKLLNVILSLVVFLWIFPFLFVLFNSVKTGSEYNQGNFWDIPKGFSIIETMEYITSRISIGSALFNSLFYGIVGTSLAIFFAALAAYGVTKLDIKGRFYWFLLIYSGTVFPFQMYLVPVYRGYISTGLYDTKIGMIVFYAAICIPFCTFVLRNFFQSISNELTEAAKMDGASNFKIFYSIFLPMAKAPISALFLFQFSFIWNDLIFGLTFSKSDTVRPIMPLLSQLTSATGATSNVPAMLLACIMASIPTVLVYIILNKNFEQGFILGGK</sequence>
<feature type="domain" description="ABC transmembrane type-1" evidence="8">
    <location>
        <begin position="72"/>
        <end position="265"/>
    </location>
</feature>
<keyword evidence="4 7" id="KW-0812">Transmembrane</keyword>
<feature type="transmembrane region" description="Helical" evidence="7">
    <location>
        <begin position="106"/>
        <end position="124"/>
    </location>
</feature>